<gene>
    <name evidence="1" type="ORF">DYL61_13425</name>
</gene>
<evidence type="ECO:0000313" key="1">
    <source>
        <dbReference type="EMBL" id="TFY93616.1"/>
    </source>
</evidence>
<proteinExistence type="predicted"/>
<sequence length="66" mass="7235">MCNQCNAADGAAKRRLQLPQNFSYSPEELGRIITAVPHSAHKLDYDVALAIYQDLLVSKLFTPCAG</sequence>
<comment type="caution">
    <text evidence="1">The sequence shown here is derived from an EMBL/GenBank/DDBJ whole genome shotgun (WGS) entry which is preliminary data.</text>
</comment>
<dbReference type="OrthoDB" id="7593251at2"/>
<dbReference type="AlphaFoldDB" id="A0A4Z0B3L7"/>
<accession>A0A4Z0B3L7</accession>
<reference evidence="1 2" key="1">
    <citation type="journal article" date="2019" name="Syst. Appl. Microbiol.">
        <title>New species of pathogenic Pseudomonas isolated from citrus in Tunisia: Proposal of Pseudomonas kairouanensis sp. nov. and Pseudomonas nabeulensis sp. nov.</title>
        <authorList>
            <person name="Oueslati M."/>
            <person name="Mulet M."/>
            <person name="Gomila M."/>
            <person name="Berge O."/>
            <person name="Hajlaoui M.R."/>
            <person name="Lalucat J."/>
            <person name="Sadfi-Zouaoui N."/>
            <person name="Garcia-Valdes E."/>
        </authorList>
    </citation>
    <scope>NUCLEOTIDE SEQUENCE [LARGE SCALE GENOMIC DNA]</scope>
    <source>
        <strain evidence="1 2">E10B</strain>
    </source>
</reference>
<dbReference type="Proteomes" id="UP000297734">
    <property type="component" value="Unassembled WGS sequence"/>
</dbReference>
<keyword evidence="2" id="KW-1185">Reference proteome</keyword>
<name>A0A4Z0B3L7_9PSED</name>
<organism evidence="1 2">
    <name type="scientific">Pseudomonas nabeulensis</name>
    <dbReference type="NCBI Taxonomy" id="2293833"/>
    <lineage>
        <taxon>Bacteria</taxon>
        <taxon>Pseudomonadati</taxon>
        <taxon>Pseudomonadota</taxon>
        <taxon>Gammaproteobacteria</taxon>
        <taxon>Pseudomonadales</taxon>
        <taxon>Pseudomonadaceae</taxon>
        <taxon>Pseudomonas</taxon>
    </lineage>
</organism>
<evidence type="ECO:0000313" key="2">
    <source>
        <dbReference type="Proteomes" id="UP000297734"/>
    </source>
</evidence>
<dbReference type="EMBL" id="QUZT01000021">
    <property type="protein sequence ID" value="TFY93616.1"/>
    <property type="molecule type" value="Genomic_DNA"/>
</dbReference>
<protein>
    <submittedName>
        <fullName evidence="1">Uncharacterized protein</fullName>
    </submittedName>
</protein>